<feature type="chain" id="PRO_5024303114" evidence="1">
    <location>
        <begin position="23"/>
        <end position="83"/>
    </location>
</feature>
<sequence length="83" mass="9489">MDLRSASLVFLVVVMVLSYSMAAPLDADNDEEMEELFKSIYHRKCVVKNRCETVSGNRTCKDLTCCRAVIFRHERPEVCRAST</sequence>
<reference evidence="2" key="1">
    <citation type="submission" date="2019-04" db="EMBL/GenBank/DDBJ databases">
        <authorList>
            <person name="Liu S."/>
            <person name="Zhou S."/>
            <person name="Liu Y."/>
        </authorList>
    </citation>
    <scope>NUCLEOTIDE SEQUENCE</scope>
    <source>
        <strain evidence="2">8002</strain>
    </source>
</reference>
<organism evidence="2">
    <name type="scientific">Strongylocentrotus intermedius</name>
    <name type="common">Sea urchin</name>
    <dbReference type="NCBI Taxonomy" id="7667"/>
    <lineage>
        <taxon>Eukaryota</taxon>
        <taxon>Metazoa</taxon>
        <taxon>Echinodermata</taxon>
        <taxon>Eleutherozoa</taxon>
        <taxon>Echinozoa</taxon>
        <taxon>Echinoidea</taxon>
        <taxon>Euechinoidea</taxon>
        <taxon>Echinacea</taxon>
        <taxon>Camarodonta</taxon>
        <taxon>Echinidea</taxon>
        <taxon>Strongylocentrotidae</taxon>
        <taxon>Strongylocentrotus</taxon>
    </lineage>
</organism>
<evidence type="ECO:0000313" key="2">
    <source>
        <dbReference type="EMBL" id="QFZ79343.1"/>
    </source>
</evidence>
<evidence type="ECO:0000256" key="1">
    <source>
        <dbReference type="SAM" id="SignalP"/>
    </source>
</evidence>
<proteinExistence type="evidence at transcript level"/>
<feature type="signal peptide" evidence="1">
    <location>
        <begin position="1"/>
        <end position="22"/>
    </location>
</feature>
<dbReference type="EMBL" id="MK784765">
    <property type="protein sequence ID" value="QFZ79343.1"/>
    <property type="molecule type" value="mRNA"/>
</dbReference>
<keyword evidence="1" id="KW-0732">Signal</keyword>
<dbReference type="AlphaFoldDB" id="A0A5Q0LQ22"/>
<name>A0A5Q0LQ22_STRIE</name>
<accession>A0A5Q0LQ22</accession>
<protein>
    <submittedName>
        <fullName evidence="2">Strongylocin 1-like protein</fullName>
    </submittedName>
</protein>